<evidence type="ECO:0000256" key="5">
    <source>
        <dbReference type="ARBA" id="ARBA00020673"/>
    </source>
</evidence>
<evidence type="ECO:0000256" key="7">
    <source>
        <dbReference type="ARBA" id="ARBA00022989"/>
    </source>
</evidence>
<dbReference type="PANTHER" id="PTHR47549:SF1">
    <property type="entry name" value="GOLGI APPARATUS MEMBRANE PROTEIN TVP38"/>
    <property type="match status" value="1"/>
</dbReference>
<dbReference type="GeneID" id="28724323"/>
<dbReference type="Proteomes" id="UP000243052">
    <property type="component" value="Chromosome v"/>
</dbReference>
<feature type="transmembrane region" description="Helical" evidence="10">
    <location>
        <begin position="66"/>
        <end position="87"/>
    </location>
</feature>
<dbReference type="PANTHER" id="PTHR47549">
    <property type="entry name" value="GOLGI APPARATUS MEMBRANE PROTEIN TVP38-RELATED"/>
    <property type="match status" value="1"/>
</dbReference>
<keyword evidence="6 10" id="KW-0812">Transmembrane</keyword>
<dbReference type="Pfam" id="PF09335">
    <property type="entry name" value="VTT_dom"/>
    <property type="match status" value="1"/>
</dbReference>
<dbReference type="GO" id="GO:0000022">
    <property type="term" value="P:mitotic spindle elongation"/>
    <property type="evidence" value="ECO:0007669"/>
    <property type="project" value="TreeGrafter"/>
</dbReference>
<dbReference type="InterPro" id="IPR051076">
    <property type="entry name" value="Golgi_membrane_TVP38/TMEM64"/>
</dbReference>
<dbReference type="AlphaFoldDB" id="A0A120K2C1"/>
<evidence type="ECO:0000256" key="10">
    <source>
        <dbReference type="SAM" id="Phobius"/>
    </source>
</evidence>
<keyword evidence="9 10" id="KW-0472">Membrane</keyword>
<proteinExistence type="inferred from homology"/>
<comment type="function">
    <text evidence="1">Golgi membrane protein involved in vesicular trafficking and spindle migration.</text>
</comment>
<protein>
    <recommendedName>
        <fullName evidence="4">Golgi apparatus membrane protein TVP38</fullName>
    </recommendedName>
    <alternativeName>
        <fullName evidence="5">Golgi apparatus membrane protein tvp38</fullName>
    </alternativeName>
</protein>
<dbReference type="EMBL" id="CP014245">
    <property type="protein sequence ID" value="AMD21047.1"/>
    <property type="molecule type" value="Genomic_DNA"/>
</dbReference>
<evidence type="ECO:0000256" key="3">
    <source>
        <dbReference type="ARBA" id="ARBA00008640"/>
    </source>
</evidence>
<organism evidence="12 13">
    <name type="scientific">Eremothecium sinecaudum</name>
    <dbReference type="NCBI Taxonomy" id="45286"/>
    <lineage>
        <taxon>Eukaryota</taxon>
        <taxon>Fungi</taxon>
        <taxon>Dikarya</taxon>
        <taxon>Ascomycota</taxon>
        <taxon>Saccharomycotina</taxon>
        <taxon>Saccharomycetes</taxon>
        <taxon>Saccharomycetales</taxon>
        <taxon>Saccharomycetaceae</taxon>
        <taxon>Eremothecium</taxon>
    </lineage>
</organism>
<name>A0A120K2C1_9SACH</name>
<evidence type="ECO:0000256" key="8">
    <source>
        <dbReference type="ARBA" id="ARBA00023034"/>
    </source>
</evidence>
<feature type="domain" description="VTT" evidence="11">
    <location>
        <begin position="130"/>
        <end position="246"/>
    </location>
</feature>
<reference evidence="12 13" key="1">
    <citation type="submission" date="2016-01" db="EMBL/GenBank/DDBJ databases">
        <title>Genome sequence of the yeast Holleya sinecauda.</title>
        <authorList>
            <person name="Dietrich F.S."/>
        </authorList>
    </citation>
    <scope>NUCLEOTIDE SEQUENCE [LARGE SCALE GENOMIC DNA]</scope>
    <source>
        <strain evidence="12 13">ATCC 58844</strain>
    </source>
</reference>
<dbReference type="STRING" id="45286.A0A120K2C1"/>
<sequence length="306" mass="34689">MAGRHEAETGPQGAFNLNNSGLSNDLLYLDDEDFLDEYPMTARQRFLHRLERNGKRIWKKFMELPLWKQITIVAFCSTVSTLGLVAVTFHHKILQHIIKFSNELYALWYMPLVFFLLIFVVSFPPMVGFSLLCTSVGLVYGVSLQGWVIISLGTVLGSIASFVVFKTVLHSYAERLVRLNDKFDALASILRDNNSYWIIALIKLCPVPYSLTNGAMAGIYGISVRNFSIAQVLTTPKSVMYLFIGSRIKNIGESESSFTVFFDIISIFMAVSILVGTASLLYYKTSRRYQELQRRNEYLLPLTANI</sequence>
<keyword evidence="7 10" id="KW-1133">Transmembrane helix</keyword>
<comment type="subcellular location">
    <subcellularLocation>
        <location evidence="2">Golgi apparatus membrane</location>
        <topology evidence="2">Multi-pass membrane protein</topology>
    </subcellularLocation>
</comment>
<evidence type="ECO:0000256" key="2">
    <source>
        <dbReference type="ARBA" id="ARBA00004653"/>
    </source>
</evidence>
<dbReference type="RefSeq" id="XP_017988043.1">
    <property type="nucleotide sequence ID" value="XM_018132676.1"/>
</dbReference>
<dbReference type="InterPro" id="IPR032816">
    <property type="entry name" value="VTT_dom"/>
</dbReference>
<evidence type="ECO:0000313" key="13">
    <source>
        <dbReference type="Proteomes" id="UP000243052"/>
    </source>
</evidence>
<comment type="similarity">
    <text evidence="3">Belongs to the TVP38/TMEM64 family.</text>
</comment>
<feature type="transmembrane region" description="Helical" evidence="10">
    <location>
        <begin position="147"/>
        <end position="169"/>
    </location>
</feature>
<feature type="transmembrane region" description="Helical" evidence="10">
    <location>
        <begin position="107"/>
        <end position="127"/>
    </location>
</feature>
<dbReference type="GO" id="GO:0016192">
    <property type="term" value="P:vesicle-mediated transport"/>
    <property type="evidence" value="ECO:0007669"/>
    <property type="project" value="TreeGrafter"/>
</dbReference>
<evidence type="ECO:0000313" key="12">
    <source>
        <dbReference type="EMBL" id="AMD21047.1"/>
    </source>
</evidence>
<dbReference type="OrthoDB" id="166803at2759"/>
<evidence type="ECO:0000256" key="6">
    <source>
        <dbReference type="ARBA" id="ARBA00022692"/>
    </source>
</evidence>
<keyword evidence="8" id="KW-0333">Golgi apparatus</keyword>
<feature type="transmembrane region" description="Helical" evidence="10">
    <location>
        <begin position="264"/>
        <end position="283"/>
    </location>
</feature>
<evidence type="ECO:0000256" key="9">
    <source>
        <dbReference type="ARBA" id="ARBA00023136"/>
    </source>
</evidence>
<evidence type="ECO:0000259" key="11">
    <source>
        <dbReference type="Pfam" id="PF09335"/>
    </source>
</evidence>
<keyword evidence="13" id="KW-1185">Reference proteome</keyword>
<dbReference type="GO" id="GO:0000139">
    <property type="term" value="C:Golgi membrane"/>
    <property type="evidence" value="ECO:0007669"/>
    <property type="project" value="UniProtKB-SubCell"/>
</dbReference>
<evidence type="ECO:0000256" key="1">
    <source>
        <dbReference type="ARBA" id="ARBA00002978"/>
    </source>
</evidence>
<accession>A0A120K2C1</accession>
<gene>
    <name evidence="12" type="ORF">AW171_hschr52980</name>
</gene>
<evidence type="ECO:0000256" key="4">
    <source>
        <dbReference type="ARBA" id="ARBA00013533"/>
    </source>
</evidence>